<sequence length="76" mass="8521">MTRKKKPPTKGGNQNTIHSGNYSNTSDHKQRLIRKFPIIRLYAPIYPADAPDGGIHDVNDLVNYARRKAEGGDTDE</sequence>
<dbReference type="EMBL" id="CP133217">
    <property type="protein sequence ID" value="WML86847.1"/>
    <property type="molecule type" value="Genomic_DNA"/>
</dbReference>
<evidence type="ECO:0000313" key="3">
    <source>
        <dbReference type="EMBL" id="WML86847.1"/>
    </source>
</evidence>
<dbReference type="AlphaFoldDB" id="A0AA51MLZ2"/>
<feature type="region of interest" description="Disordered" evidence="1">
    <location>
        <begin position="1"/>
        <end position="29"/>
    </location>
</feature>
<accession>A0AA51MLZ2</accession>
<feature type="compositionally biased region" description="Polar residues" evidence="1">
    <location>
        <begin position="11"/>
        <end position="25"/>
    </location>
</feature>
<organism evidence="3">
    <name type="scientific">Thiothrix subterranea</name>
    <dbReference type="NCBI Taxonomy" id="2735563"/>
    <lineage>
        <taxon>Bacteria</taxon>
        <taxon>Pseudomonadati</taxon>
        <taxon>Pseudomonadota</taxon>
        <taxon>Gammaproteobacteria</taxon>
        <taxon>Thiotrichales</taxon>
        <taxon>Thiotrichaceae</taxon>
        <taxon>Thiothrix</taxon>
    </lineage>
</organism>
<name>A0AA51MLZ2_9GAMM</name>
<dbReference type="Proteomes" id="UP001229862">
    <property type="component" value="Chromosome"/>
</dbReference>
<keyword evidence="4" id="KW-1185">Reference proteome</keyword>
<evidence type="ECO:0000313" key="2">
    <source>
        <dbReference type="EMBL" id="MDQ5770475.1"/>
    </source>
</evidence>
<evidence type="ECO:0000256" key="1">
    <source>
        <dbReference type="SAM" id="MobiDB-lite"/>
    </source>
</evidence>
<dbReference type="EMBL" id="JAVFKN010000031">
    <property type="protein sequence ID" value="MDQ5770475.1"/>
    <property type="molecule type" value="Genomic_DNA"/>
</dbReference>
<gene>
    <name evidence="2" type="ORF">RCC75_18250</name>
    <name evidence="3" type="ORF">RCG00_21515</name>
</gene>
<proteinExistence type="predicted"/>
<protein>
    <submittedName>
        <fullName evidence="3">Uncharacterized protein</fullName>
    </submittedName>
</protein>
<reference evidence="3 4" key="1">
    <citation type="submission" date="2023-08" db="EMBL/GenBank/DDBJ databases">
        <title>New molecular markers tilS and rpoB for phylogenetic and monitoring studies of the genus Thiothrix biodiversity.</title>
        <authorList>
            <person name="Ravin N.V."/>
            <person name="Smolyakov D."/>
            <person name="Markov N.D."/>
            <person name="Beletsky A.V."/>
            <person name="Mardanov A.V."/>
            <person name="Rudenko T.S."/>
            <person name="Grabovich M.Y."/>
        </authorList>
    </citation>
    <scope>NUCLEOTIDE SEQUENCE</scope>
    <source>
        <strain evidence="3">DNT52</strain>
        <strain evidence="2 4">H33</strain>
    </source>
</reference>
<evidence type="ECO:0000313" key="4">
    <source>
        <dbReference type="Proteomes" id="UP001223336"/>
    </source>
</evidence>
<dbReference type="RefSeq" id="WP_308136179.1">
    <property type="nucleotide sequence ID" value="NZ_CP133197.1"/>
</dbReference>
<dbReference type="Proteomes" id="UP001223336">
    <property type="component" value="Unassembled WGS sequence"/>
</dbReference>